<sequence>MMYVLTKADLVWNRAMSDHPGGGVGDRHLWAMAKPYGRIMGSGVSAVMDTSSATEVRQAANAFDYLGLPDLADLTRRLVDADWWSEHDLEQRLNRTFWALEHALRGAFERKYAESPEDFDAVVVDGVDRLSGSWSSGGGQGTRVCAGEVIVSETDVLCSQRDACPGITPLVLHSRSRLHSKA</sequence>
<gene>
    <name evidence="1" type="ORF">KZ829_41420</name>
</gene>
<dbReference type="RefSeq" id="WP_220149319.1">
    <property type="nucleotide sequence ID" value="NZ_JAHXZI010000039.1"/>
</dbReference>
<evidence type="ECO:0000313" key="2">
    <source>
        <dbReference type="Proteomes" id="UP001519863"/>
    </source>
</evidence>
<keyword evidence="2" id="KW-1185">Reference proteome</keyword>
<dbReference type="EMBL" id="JAHXZI010000039">
    <property type="protein sequence ID" value="MBW6440205.1"/>
    <property type="molecule type" value="Genomic_DNA"/>
</dbReference>
<evidence type="ECO:0000313" key="1">
    <source>
        <dbReference type="EMBL" id="MBW6440205.1"/>
    </source>
</evidence>
<proteinExistence type="predicted"/>
<comment type="caution">
    <text evidence="1">The sequence shown here is derived from an EMBL/GenBank/DDBJ whole genome shotgun (WGS) entry which is preliminary data.</text>
</comment>
<accession>A0ABS7BHA2</accession>
<protein>
    <submittedName>
        <fullName evidence="1">Uncharacterized protein</fullName>
    </submittedName>
</protein>
<name>A0ABS7BHA2_9ACTN</name>
<reference evidence="1 2" key="1">
    <citation type="journal article" date="2013" name="Antonie Van Leeuwenhoek">
        <title>Actinoplanes hulinensis sp. nov., a novel actinomycete isolated from soybean root (Glycine max (L.) Merr).</title>
        <authorList>
            <person name="Shen Y."/>
            <person name="Liu C."/>
            <person name="Wang X."/>
            <person name="Zhao J."/>
            <person name="Jia F."/>
            <person name="Zhang Y."/>
            <person name="Wang L."/>
            <person name="Yang D."/>
            <person name="Xiang W."/>
        </authorList>
    </citation>
    <scope>NUCLEOTIDE SEQUENCE [LARGE SCALE GENOMIC DNA]</scope>
    <source>
        <strain evidence="1 2">NEAU-M9</strain>
    </source>
</reference>
<dbReference type="Proteomes" id="UP001519863">
    <property type="component" value="Unassembled WGS sequence"/>
</dbReference>
<organism evidence="1 2">
    <name type="scientific">Actinoplanes hulinensis</name>
    <dbReference type="NCBI Taxonomy" id="1144547"/>
    <lineage>
        <taxon>Bacteria</taxon>
        <taxon>Bacillati</taxon>
        <taxon>Actinomycetota</taxon>
        <taxon>Actinomycetes</taxon>
        <taxon>Micromonosporales</taxon>
        <taxon>Micromonosporaceae</taxon>
        <taxon>Actinoplanes</taxon>
    </lineage>
</organism>